<dbReference type="Pfam" id="PF02470">
    <property type="entry name" value="MlaD"/>
    <property type="match status" value="1"/>
</dbReference>
<keyword evidence="4" id="KW-1185">Reference proteome</keyword>
<organism evidence="3 4">
    <name type="scientific">Hamadaea flava</name>
    <dbReference type="NCBI Taxonomy" id="1742688"/>
    <lineage>
        <taxon>Bacteria</taxon>
        <taxon>Bacillati</taxon>
        <taxon>Actinomycetota</taxon>
        <taxon>Actinomycetes</taxon>
        <taxon>Micromonosporales</taxon>
        <taxon>Micromonosporaceae</taxon>
        <taxon>Hamadaea</taxon>
    </lineage>
</organism>
<dbReference type="RefSeq" id="WP_253757735.1">
    <property type="nucleotide sequence ID" value="NZ_JAMZDZ010000001.1"/>
</dbReference>
<feature type="domain" description="Mce/MlaD" evidence="1">
    <location>
        <begin position="36"/>
        <end position="113"/>
    </location>
</feature>
<protein>
    <submittedName>
        <fullName evidence="3">MCE family protein</fullName>
    </submittedName>
</protein>
<dbReference type="InterPro" id="IPR052336">
    <property type="entry name" value="MlaD_Phospholipid_Transporter"/>
</dbReference>
<accession>A0ABV8LJP1</accession>
<comment type="caution">
    <text evidence="3">The sequence shown here is derived from an EMBL/GenBank/DDBJ whole genome shotgun (WGS) entry which is preliminary data.</text>
</comment>
<evidence type="ECO:0000259" key="2">
    <source>
        <dbReference type="Pfam" id="PF11887"/>
    </source>
</evidence>
<dbReference type="PANTHER" id="PTHR33371">
    <property type="entry name" value="INTERMEMBRANE PHOSPHOLIPID TRANSPORT SYSTEM BINDING PROTEIN MLAD-RELATED"/>
    <property type="match status" value="1"/>
</dbReference>
<evidence type="ECO:0000313" key="3">
    <source>
        <dbReference type="EMBL" id="MFC4130524.1"/>
    </source>
</evidence>
<dbReference type="InterPro" id="IPR005693">
    <property type="entry name" value="Mce"/>
</dbReference>
<dbReference type="EMBL" id="JBHSAY010000005">
    <property type="protein sequence ID" value="MFC4130524.1"/>
    <property type="molecule type" value="Genomic_DNA"/>
</dbReference>
<proteinExistence type="predicted"/>
<evidence type="ECO:0000259" key="1">
    <source>
        <dbReference type="Pfam" id="PF02470"/>
    </source>
</evidence>
<dbReference type="InterPro" id="IPR003399">
    <property type="entry name" value="Mce/MlaD"/>
</dbReference>
<sequence>MKARNPAVVGGVGVVVLFALILAAFQLEDLPLIGGGTSYSAAFRDASGLAPGNEVRVAGVKVGKVTGIQLAQDGNGAFVRVGFRVRGVVLGEKTGATIRIKTVLGQKFLALDPQGGGELKGEIPLDRTASPFDVMQAVTGLAGTLTEIDTQQLAQAFTVLSETFADTPASVKASLTGLSRLSQTVASRDDQLRELLARARGVTAVLAERDGEFQRLIADADLLLAEVHTRRDAIHTLLVATSELADQISGFITDTKKTLQPALQKLRTFVGVLQRNRTKLENTLTSLAPFVNAFANVVGNGRWFDSYVAGLVQGYLPAGEPLGRAARSSVRGTK</sequence>
<dbReference type="PANTHER" id="PTHR33371:SF18">
    <property type="entry name" value="MCE-FAMILY PROTEIN MCE3C"/>
    <property type="match status" value="1"/>
</dbReference>
<gene>
    <name evidence="3" type="ORF">ACFOZ4_07900</name>
</gene>
<dbReference type="Pfam" id="PF11887">
    <property type="entry name" value="Mce4_CUP1"/>
    <property type="match status" value="1"/>
</dbReference>
<dbReference type="PRINTS" id="PR01782">
    <property type="entry name" value="MCEVIRFACTOR"/>
</dbReference>
<reference evidence="4" key="1">
    <citation type="journal article" date="2019" name="Int. J. Syst. Evol. Microbiol.">
        <title>The Global Catalogue of Microorganisms (GCM) 10K type strain sequencing project: providing services to taxonomists for standard genome sequencing and annotation.</title>
        <authorList>
            <consortium name="The Broad Institute Genomics Platform"/>
            <consortium name="The Broad Institute Genome Sequencing Center for Infectious Disease"/>
            <person name="Wu L."/>
            <person name="Ma J."/>
        </authorList>
    </citation>
    <scope>NUCLEOTIDE SEQUENCE [LARGE SCALE GENOMIC DNA]</scope>
    <source>
        <strain evidence="4">CGMCC 4.7289</strain>
    </source>
</reference>
<dbReference type="Proteomes" id="UP001595816">
    <property type="component" value="Unassembled WGS sequence"/>
</dbReference>
<dbReference type="NCBIfam" id="TIGR00996">
    <property type="entry name" value="Mtu_fam_mce"/>
    <property type="match status" value="1"/>
</dbReference>
<feature type="domain" description="Mammalian cell entry C-terminal" evidence="2">
    <location>
        <begin position="122"/>
        <end position="313"/>
    </location>
</feature>
<name>A0ABV8LJP1_9ACTN</name>
<dbReference type="InterPro" id="IPR024516">
    <property type="entry name" value="Mce_C"/>
</dbReference>
<evidence type="ECO:0000313" key="4">
    <source>
        <dbReference type="Proteomes" id="UP001595816"/>
    </source>
</evidence>